<reference evidence="2" key="1">
    <citation type="submission" date="2022-11" db="UniProtKB">
        <authorList>
            <consortium name="WormBaseParasite"/>
        </authorList>
    </citation>
    <scope>IDENTIFICATION</scope>
</reference>
<keyword evidence="1" id="KW-1185">Reference proteome</keyword>
<organism evidence="1 2">
    <name type="scientific">Meloidogyne incognita</name>
    <name type="common">Southern root-knot nematode worm</name>
    <name type="synonym">Oxyuris incognita</name>
    <dbReference type="NCBI Taxonomy" id="6306"/>
    <lineage>
        <taxon>Eukaryota</taxon>
        <taxon>Metazoa</taxon>
        <taxon>Ecdysozoa</taxon>
        <taxon>Nematoda</taxon>
        <taxon>Chromadorea</taxon>
        <taxon>Rhabditida</taxon>
        <taxon>Tylenchina</taxon>
        <taxon>Tylenchomorpha</taxon>
        <taxon>Tylenchoidea</taxon>
        <taxon>Meloidogynidae</taxon>
        <taxon>Meloidogyninae</taxon>
        <taxon>Meloidogyne</taxon>
        <taxon>Meloidogyne incognita group</taxon>
    </lineage>
</organism>
<dbReference type="WBParaSite" id="Minc3s00302g09756">
    <property type="protein sequence ID" value="Minc3s00302g09756"/>
    <property type="gene ID" value="Minc3s00302g09756"/>
</dbReference>
<proteinExistence type="predicted"/>
<dbReference type="Proteomes" id="UP000887563">
    <property type="component" value="Unplaced"/>
</dbReference>
<dbReference type="AlphaFoldDB" id="A0A914L6F9"/>
<evidence type="ECO:0000313" key="1">
    <source>
        <dbReference type="Proteomes" id="UP000887563"/>
    </source>
</evidence>
<accession>A0A914L6F9</accession>
<name>A0A914L6F9_MELIC</name>
<protein>
    <submittedName>
        <fullName evidence="2">Uncharacterized protein</fullName>
    </submittedName>
</protein>
<evidence type="ECO:0000313" key="2">
    <source>
        <dbReference type="WBParaSite" id="Minc3s00302g09756"/>
    </source>
</evidence>
<sequence length="66" mass="7194">MQSIIQRHFVFALSEALCSCIYKTHSHCLSQCNAPPETVPVINNGCTSNKAANLIAARNDPKIPLL</sequence>